<evidence type="ECO:0000256" key="1">
    <source>
        <dbReference type="SAM" id="MobiDB-lite"/>
    </source>
</evidence>
<comment type="caution">
    <text evidence="3">The sequence shown here is derived from an EMBL/GenBank/DDBJ whole genome shotgun (WGS) entry which is preliminary data.</text>
</comment>
<dbReference type="InterPro" id="IPR023631">
    <property type="entry name" value="Amidase_dom"/>
</dbReference>
<dbReference type="Gene3D" id="3.90.1300.10">
    <property type="entry name" value="Amidase signature (AS) domain"/>
    <property type="match status" value="1"/>
</dbReference>
<accession>A0AAW5EKV9</accession>
<evidence type="ECO:0000313" key="4">
    <source>
        <dbReference type="Proteomes" id="UP001202887"/>
    </source>
</evidence>
<dbReference type="InterPro" id="IPR014087">
    <property type="entry name" value="Carboxybiuret_hydro_AtzE"/>
</dbReference>
<protein>
    <submittedName>
        <fullName evidence="3">AtzE family amidohydrolase</fullName>
    </submittedName>
</protein>
<dbReference type="SUPFAM" id="SSF75304">
    <property type="entry name" value="Amidase signature (AS) enzymes"/>
    <property type="match status" value="1"/>
</dbReference>
<dbReference type="InterPro" id="IPR000120">
    <property type="entry name" value="Amidase"/>
</dbReference>
<dbReference type="GO" id="GO:0003824">
    <property type="term" value="F:catalytic activity"/>
    <property type="evidence" value="ECO:0007669"/>
    <property type="project" value="InterPro"/>
</dbReference>
<dbReference type="Pfam" id="PF01425">
    <property type="entry name" value="Amidase"/>
    <property type="match status" value="1"/>
</dbReference>
<organism evidence="3 4">
    <name type="scientific">Novacetimonas hansenii</name>
    <name type="common">Komagataeibacter hansenii</name>
    <dbReference type="NCBI Taxonomy" id="436"/>
    <lineage>
        <taxon>Bacteria</taxon>
        <taxon>Pseudomonadati</taxon>
        <taxon>Pseudomonadota</taxon>
        <taxon>Alphaproteobacteria</taxon>
        <taxon>Acetobacterales</taxon>
        <taxon>Acetobacteraceae</taxon>
        <taxon>Novacetimonas</taxon>
    </lineage>
</organism>
<evidence type="ECO:0000313" key="3">
    <source>
        <dbReference type="EMBL" id="MCJ8352424.1"/>
    </source>
</evidence>
<gene>
    <name evidence="3" type="ORF">K1W68_00185</name>
</gene>
<feature type="domain" description="Amidase" evidence="2">
    <location>
        <begin position="42"/>
        <end position="443"/>
    </location>
</feature>
<feature type="region of interest" description="Disordered" evidence="1">
    <location>
        <begin position="1"/>
        <end position="20"/>
    </location>
</feature>
<dbReference type="PANTHER" id="PTHR11895:SF172">
    <property type="entry name" value="GLUTAMYL-TRNA(GLN) AMIDOTRANSFERASE"/>
    <property type="match status" value="1"/>
</dbReference>
<dbReference type="InterPro" id="IPR036928">
    <property type="entry name" value="AS_sf"/>
</dbReference>
<proteinExistence type="predicted"/>
<dbReference type="PANTHER" id="PTHR11895">
    <property type="entry name" value="TRANSAMIDASE"/>
    <property type="match status" value="1"/>
</dbReference>
<dbReference type="NCBIfam" id="NF006631">
    <property type="entry name" value="PRK09201.1"/>
    <property type="match status" value="1"/>
</dbReference>
<dbReference type="RefSeq" id="WP_247065778.1">
    <property type="nucleotide sequence ID" value="NZ_CP094848.1"/>
</dbReference>
<reference evidence="3" key="2">
    <citation type="submission" date="2022-03" db="EMBL/GenBank/DDBJ databases">
        <authorList>
            <person name="Ryngajllo M."/>
            <person name="Jacek P."/>
            <person name="Kubiak K."/>
        </authorList>
    </citation>
    <scope>NUCLEOTIDE SEQUENCE</scope>
    <source>
        <strain evidence="3">SI1</strain>
    </source>
</reference>
<sequence>MTQASNDVRPNDVRPNDACPNSALQIAQDVRAGRRSAVSVITGVIADIEARDTRFNSVTRIFGPAAVARAEHIDQRIARGEDPGMLAGVPFGVKDLFDIAGEVTTAGSLVLRGNPPAQEDATVVARLQAQGAVAVASLNMDEFAYGFSTENAHTGTTRNPHDTACLAGGSSGGSAAAVAAGIMPFALGSDTNGSIRLPAALCGVWGLKPTFGRIPRKGAYPFAASLDVVGPMADTVEDLHAVFGIMDGRKPEALPDVASLRIARLGGWFARNIDAGFVAAIDDVMRHLNSTTVVELPEVTRARAASFLITAAEGGSLHLGRLRQRAMQYDPATRGRLMAGAMLPSATLVQAQRFRSWFRARIHELFSHHDVVVAPATVGPAPRIDQPTIMVEGRVVSARANLGLFTQPISLAGVPVLSAPLACPSGLPLGLQLIGAPGAEAALFAVAGELQRAGLARCVPLTTGN</sequence>
<dbReference type="Proteomes" id="UP001202887">
    <property type="component" value="Unassembled WGS sequence"/>
</dbReference>
<name>A0AAW5EKV9_NOVHA</name>
<dbReference type="AlphaFoldDB" id="A0AAW5EKV9"/>
<evidence type="ECO:0000259" key="2">
    <source>
        <dbReference type="Pfam" id="PF01425"/>
    </source>
</evidence>
<dbReference type="NCBIfam" id="TIGR02715">
    <property type="entry name" value="amido_AtzE"/>
    <property type="match status" value="1"/>
</dbReference>
<reference evidence="3" key="1">
    <citation type="journal article" date="2021" name="Polymers (Basel)">
        <title>Highly Stretchable Bacterial Cellulose Produced by Komagataeibacter hansenii SI1.</title>
        <authorList>
            <person name="Cielecka I."/>
            <person name="Ryngajllo M."/>
            <person name="Maniukiewicz W."/>
            <person name="Bielecki S."/>
        </authorList>
    </citation>
    <scope>NUCLEOTIDE SEQUENCE</scope>
    <source>
        <strain evidence="3">SI1</strain>
    </source>
</reference>
<dbReference type="EMBL" id="JAIBCX010000001">
    <property type="protein sequence ID" value="MCJ8352424.1"/>
    <property type="molecule type" value="Genomic_DNA"/>
</dbReference>